<protein>
    <submittedName>
        <fullName evidence="1">Reverse transcriptase</fullName>
    </submittedName>
</protein>
<dbReference type="GO" id="GO:0003964">
    <property type="term" value="F:RNA-directed DNA polymerase activity"/>
    <property type="evidence" value="ECO:0007669"/>
    <property type="project" value="UniProtKB-KW"/>
</dbReference>
<gene>
    <name evidence="1" type="ORF">PHPALM_19482</name>
</gene>
<keyword evidence="1" id="KW-0808">Transferase</keyword>
<sequence length="126" mass="14165">MDDDVLEGFTKQRATRFNPEDPAYHLVKEFAGVVSKHPPSQLPPDRGVRHEIDLVPGTKYYAFFEEKTPCTPRPPSAFVNRTAESAAVPVQTAIPRKNVLLNNRSGCTLYSNLGLVDGYYQILMRE</sequence>
<dbReference type="Proteomes" id="UP000237271">
    <property type="component" value="Unassembled WGS sequence"/>
</dbReference>
<keyword evidence="2" id="KW-1185">Reference proteome</keyword>
<feature type="non-terminal residue" evidence="1">
    <location>
        <position position="126"/>
    </location>
</feature>
<dbReference type="InterPro" id="IPR043502">
    <property type="entry name" value="DNA/RNA_pol_sf"/>
</dbReference>
<evidence type="ECO:0000313" key="1">
    <source>
        <dbReference type="EMBL" id="POM64921.1"/>
    </source>
</evidence>
<dbReference type="EMBL" id="NCKW01010920">
    <property type="protein sequence ID" value="POM64921.1"/>
    <property type="molecule type" value="Genomic_DNA"/>
</dbReference>
<name>A0A2P4XH98_9STRA</name>
<reference evidence="1 2" key="1">
    <citation type="journal article" date="2017" name="Genome Biol. Evol.">
        <title>Phytophthora megakarya and P. palmivora, closely related causal agents of cacao black pod rot, underwent increases in genome sizes and gene numbers by different mechanisms.</title>
        <authorList>
            <person name="Ali S.S."/>
            <person name="Shao J."/>
            <person name="Lary D.J."/>
            <person name="Kronmiller B."/>
            <person name="Shen D."/>
            <person name="Strem M.D."/>
            <person name="Amoako-Attah I."/>
            <person name="Akrofi A.Y."/>
            <person name="Begoude B.A."/>
            <person name="Ten Hoopen G.M."/>
            <person name="Coulibaly K."/>
            <person name="Kebe B.I."/>
            <person name="Melnick R.L."/>
            <person name="Guiltinan M.J."/>
            <person name="Tyler B.M."/>
            <person name="Meinhardt L.W."/>
            <person name="Bailey B.A."/>
        </authorList>
    </citation>
    <scope>NUCLEOTIDE SEQUENCE [LARGE SCALE GENOMIC DNA]</scope>
    <source>
        <strain evidence="2">sbr112.9</strain>
    </source>
</reference>
<accession>A0A2P4XH98</accession>
<organism evidence="1 2">
    <name type="scientific">Phytophthora palmivora</name>
    <dbReference type="NCBI Taxonomy" id="4796"/>
    <lineage>
        <taxon>Eukaryota</taxon>
        <taxon>Sar</taxon>
        <taxon>Stramenopiles</taxon>
        <taxon>Oomycota</taxon>
        <taxon>Peronosporomycetes</taxon>
        <taxon>Peronosporales</taxon>
        <taxon>Peronosporaceae</taxon>
        <taxon>Phytophthora</taxon>
    </lineage>
</organism>
<keyword evidence="1" id="KW-0695">RNA-directed DNA polymerase</keyword>
<keyword evidence="1" id="KW-0548">Nucleotidyltransferase</keyword>
<comment type="caution">
    <text evidence="1">The sequence shown here is derived from an EMBL/GenBank/DDBJ whole genome shotgun (WGS) entry which is preliminary data.</text>
</comment>
<dbReference type="SUPFAM" id="SSF56672">
    <property type="entry name" value="DNA/RNA polymerases"/>
    <property type="match status" value="1"/>
</dbReference>
<evidence type="ECO:0000313" key="2">
    <source>
        <dbReference type="Proteomes" id="UP000237271"/>
    </source>
</evidence>
<proteinExistence type="predicted"/>
<dbReference type="AlphaFoldDB" id="A0A2P4XH98"/>